<feature type="region of interest" description="Disordered" evidence="6">
    <location>
        <begin position="728"/>
        <end position="772"/>
    </location>
</feature>
<feature type="region of interest" description="Disordered" evidence="6">
    <location>
        <begin position="128"/>
        <end position="276"/>
    </location>
</feature>
<dbReference type="PROSITE" id="PS00463">
    <property type="entry name" value="ZN2_CY6_FUNGAL_1"/>
    <property type="match status" value="1"/>
</dbReference>
<evidence type="ECO:0000259" key="7">
    <source>
        <dbReference type="PROSITE" id="PS50048"/>
    </source>
</evidence>
<proteinExistence type="predicted"/>
<dbReference type="InterPro" id="IPR051089">
    <property type="entry name" value="prtT"/>
</dbReference>
<evidence type="ECO:0000256" key="6">
    <source>
        <dbReference type="SAM" id="MobiDB-lite"/>
    </source>
</evidence>
<feature type="region of interest" description="Disordered" evidence="6">
    <location>
        <begin position="71"/>
        <end position="90"/>
    </location>
</feature>
<dbReference type="GO" id="GO:0008270">
    <property type="term" value="F:zinc ion binding"/>
    <property type="evidence" value="ECO:0007669"/>
    <property type="project" value="InterPro"/>
</dbReference>
<dbReference type="GO" id="GO:0000981">
    <property type="term" value="F:DNA-binding transcription factor activity, RNA polymerase II-specific"/>
    <property type="evidence" value="ECO:0007669"/>
    <property type="project" value="InterPro"/>
</dbReference>
<evidence type="ECO:0000313" key="8">
    <source>
        <dbReference type="EMBL" id="KEY71085.1"/>
    </source>
</evidence>
<feature type="compositionally biased region" description="Basic and acidic residues" evidence="6">
    <location>
        <begin position="728"/>
        <end position="742"/>
    </location>
</feature>
<dbReference type="InterPro" id="IPR036864">
    <property type="entry name" value="Zn2-C6_fun-type_DNA-bd_sf"/>
</dbReference>
<gene>
    <name evidence="8" type="ORF">S7711_00907</name>
</gene>
<evidence type="ECO:0000256" key="2">
    <source>
        <dbReference type="ARBA" id="ARBA00023015"/>
    </source>
</evidence>
<keyword evidence="9" id="KW-1185">Reference proteome</keyword>
<dbReference type="AlphaFoldDB" id="A0A084B0K6"/>
<dbReference type="GO" id="GO:0005634">
    <property type="term" value="C:nucleus"/>
    <property type="evidence" value="ECO:0007669"/>
    <property type="project" value="UniProtKB-SubCell"/>
</dbReference>
<feature type="domain" description="Zn(2)-C6 fungal-type" evidence="7">
    <location>
        <begin position="63"/>
        <end position="97"/>
    </location>
</feature>
<evidence type="ECO:0000256" key="1">
    <source>
        <dbReference type="ARBA" id="ARBA00004123"/>
    </source>
</evidence>
<name>A0A084B0K6_STACB</name>
<evidence type="ECO:0000256" key="5">
    <source>
        <dbReference type="ARBA" id="ARBA00023242"/>
    </source>
</evidence>
<dbReference type="CDD" id="cd12148">
    <property type="entry name" value="fungal_TF_MHR"/>
    <property type="match status" value="1"/>
</dbReference>
<feature type="compositionally biased region" description="Low complexity" evidence="6">
    <location>
        <begin position="844"/>
        <end position="857"/>
    </location>
</feature>
<evidence type="ECO:0000256" key="3">
    <source>
        <dbReference type="ARBA" id="ARBA00023125"/>
    </source>
</evidence>
<dbReference type="OrthoDB" id="8062037at2759"/>
<dbReference type="PROSITE" id="PS50048">
    <property type="entry name" value="ZN2_CY6_FUNGAL_2"/>
    <property type="match status" value="1"/>
</dbReference>
<feature type="compositionally biased region" description="Polar residues" evidence="6">
    <location>
        <begin position="158"/>
        <end position="181"/>
    </location>
</feature>
<keyword evidence="5" id="KW-0539">Nucleus</keyword>
<keyword evidence="4" id="KW-0804">Transcription</keyword>
<accession>A0A084B0K6</accession>
<organism evidence="8 9">
    <name type="scientific">Stachybotrys chartarum (strain CBS 109288 / IBT 7711)</name>
    <name type="common">Toxic black mold</name>
    <name type="synonym">Stilbospora chartarum</name>
    <dbReference type="NCBI Taxonomy" id="1280523"/>
    <lineage>
        <taxon>Eukaryota</taxon>
        <taxon>Fungi</taxon>
        <taxon>Dikarya</taxon>
        <taxon>Ascomycota</taxon>
        <taxon>Pezizomycotina</taxon>
        <taxon>Sordariomycetes</taxon>
        <taxon>Hypocreomycetidae</taxon>
        <taxon>Hypocreales</taxon>
        <taxon>Stachybotryaceae</taxon>
        <taxon>Stachybotrys</taxon>
    </lineage>
</organism>
<keyword evidence="2" id="KW-0805">Transcription regulation</keyword>
<comment type="subcellular location">
    <subcellularLocation>
        <location evidence="1">Nucleus</location>
    </subcellularLocation>
</comment>
<dbReference type="GO" id="GO:0000976">
    <property type="term" value="F:transcription cis-regulatory region binding"/>
    <property type="evidence" value="ECO:0007669"/>
    <property type="project" value="TreeGrafter"/>
</dbReference>
<dbReference type="EMBL" id="KL648363">
    <property type="protein sequence ID" value="KEY71085.1"/>
    <property type="molecule type" value="Genomic_DNA"/>
</dbReference>
<evidence type="ECO:0000313" key="9">
    <source>
        <dbReference type="Proteomes" id="UP000028045"/>
    </source>
</evidence>
<sequence>MPPSPPTHREAFASTTSAASSLPAGPYITVESPEAPSPDPSHGQGDQRQLADPDGAEQKKARACEACRGLKVRCDPGPDGDDGPCKRCHKAGRGCVVTLPTRKRQKKTDSRVAELEKKIDLLAASLQARAPPASAAPAPKLTATANTAPTSATATPSIGGTSSPSLTTHETPTASVGSLPNTLRRPPPLAVDEAGTYRGGWAPNPPGRWGLSTPLPAKPAFSPNPAAPPPSRETHSPSFQPPMVMAGQKRKSCSTRGDTADDDRGRSPSRTAAAAAATAPATLLTKSIEGDVVDRGLMSMELAGELFARYNVDMVPHLPAILFPPAMTVAELRKTKPMLFLAVMAVASFEHHGLQRTLQREMMQLFAEKVFLSGDKSLELVHALLVSVIWYWPPENFEELKFYQLVHMAAVMAIDIGLGKKTTGRRRAPLHPFTWRDHPFRRQPPLDPTTLECRRTWLVCHFLCANTAVALRRPHLVRWTPFMAESVDVLQTSPDAAPTDKYFCHLIWTHRMAEEIGGNLMTEDEDYTATITDLRVQHSLKAMERDLRKYRAAVPEDLMQPTLSISFNFINLYMHELALRTDTVADQWRPPFNTENLTDGLMNPGPLSSAHLKALSACLDSVTGIFNAFLAMPVPTLRNLPVYNFVRVAYAVVVLLKMYFSVSSPQLDIRDVIDKRDMRVDYYFVALLDKFRAAATDDKCRPAAKFLVVLAMLRTWFLKQDHADAAKDDAAKPGFDHPKLDVAPRNQPSSASPNNEARTQCYRQQQQQQQPNTPLHLLSEIATSGASCAPTPIPPLHPGLPALRQQPPQPFFADNSSLETTQPSTSRRTQAPPPIGSHRSDTMAPAFPAAPASSSSSWLPQTLPTDVGLGLGGGVGSGGFDGLGLDQGPYIPQEVNDETYRLFMSVSDPWLTDVMQGLPDTDLFPL</sequence>
<dbReference type="Pfam" id="PF00172">
    <property type="entry name" value="Zn_clus"/>
    <property type="match status" value="1"/>
</dbReference>
<dbReference type="HOGENOM" id="CLU_006524_0_0_1"/>
<dbReference type="CDD" id="cd00067">
    <property type="entry name" value="GAL4"/>
    <property type="match status" value="1"/>
</dbReference>
<feature type="region of interest" description="Disordered" evidence="6">
    <location>
        <begin position="1"/>
        <end position="61"/>
    </location>
</feature>
<reference evidence="8 9" key="1">
    <citation type="journal article" date="2014" name="BMC Genomics">
        <title>Comparative genome sequencing reveals chemotype-specific gene clusters in the toxigenic black mold Stachybotrys.</title>
        <authorList>
            <person name="Semeiks J."/>
            <person name="Borek D."/>
            <person name="Otwinowski Z."/>
            <person name="Grishin N.V."/>
        </authorList>
    </citation>
    <scope>NUCLEOTIDE SEQUENCE [LARGE SCALE GENOMIC DNA]</scope>
    <source>
        <strain evidence="9">CBS 109288 / IBT 7711</strain>
    </source>
</reference>
<dbReference type="Gene3D" id="4.10.240.10">
    <property type="entry name" value="Zn(2)-C6 fungal-type DNA-binding domain"/>
    <property type="match status" value="1"/>
</dbReference>
<feature type="region of interest" description="Disordered" evidence="6">
    <location>
        <begin position="786"/>
        <end position="861"/>
    </location>
</feature>
<evidence type="ECO:0000256" key="4">
    <source>
        <dbReference type="ARBA" id="ARBA00023163"/>
    </source>
</evidence>
<feature type="compositionally biased region" description="Polar residues" evidence="6">
    <location>
        <begin position="814"/>
        <end position="829"/>
    </location>
</feature>
<feature type="compositionally biased region" description="Low complexity" evidence="6">
    <location>
        <begin position="128"/>
        <end position="157"/>
    </location>
</feature>
<dbReference type="Proteomes" id="UP000028045">
    <property type="component" value="Unassembled WGS sequence"/>
</dbReference>
<protein>
    <recommendedName>
        <fullName evidence="7">Zn(2)-C6 fungal-type domain-containing protein</fullName>
    </recommendedName>
</protein>
<dbReference type="PANTHER" id="PTHR31845">
    <property type="entry name" value="FINGER DOMAIN PROTEIN, PUTATIVE-RELATED"/>
    <property type="match status" value="1"/>
</dbReference>
<feature type="compositionally biased region" description="Low complexity" evidence="6">
    <location>
        <begin position="12"/>
        <end position="21"/>
    </location>
</feature>
<feature type="compositionally biased region" description="Polar residues" evidence="6">
    <location>
        <begin position="746"/>
        <end position="763"/>
    </location>
</feature>
<dbReference type="PANTHER" id="PTHR31845:SF39">
    <property type="entry name" value="TRANSCRIPTION FACTOR PBCR-RELATED"/>
    <property type="match status" value="1"/>
</dbReference>
<dbReference type="SUPFAM" id="SSF57701">
    <property type="entry name" value="Zn2/Cys6 DNA-binding domain"/>
    <property type="match status" value="1"/>
</dbReference>
<keyword evidence="3" id="KW-0238">DNA-binding</keyword>
<dbReference type="SMART" id="SM00066">
    <property type="entry name" value="GAL4"/>
    <property type="match status" value="1"/>
</dbReference>
<dbReference type="InterPro" id="IPR001138">
    <property type="entry name" value="Zn2Cys6_DnaBD"/>
</dbReference>